<feature type="transmembrane region" description="Helical" evidence="6">
    <location>
        <begin position="37"/>
        <end position="58"/>
    </location>
</feature>
<dbReference type="PANTHER" id="PTHR33048:SF96">
    <property type="entry name" value="INTEGRAL MEMBRANE PROTEIN"/>
    <property type="match status" value="1"/>
</dbReference>
<evidence type="ECO:0000313" key="8">
    <source>
        <dbReference type="EMBL" id="KAF9758461.1"/>
    </source>
</evidence>
<feature type="transmembrane region" description="Helical" evidence="6">
    <location>
        <begin position="115"/>
        <end position="139"/>
    </location>
</feature>
<feature type="transmembrane region" description="Helical" evidence="6">
    <location>
        <begin position="151"/>
        <end position="174"/>
    </location>
</feature>
<dbReference type="GO" id="GO:0016020">
    <property type="term" value="C:membrane"/>
    <property type="evidence" value="ECO:0007669"/>
    <property type="project" value="UniProtKB-SubCell"/>
</dbReference>
<dbReference type="InterPro" id="IPR052337">
    <property type="entry name" value="SAT4-like"/>
</dbReference>
<name>A0A8H7NME8_BIOOC</name>
<feature type="transmembrane region" description="Helical" evidence="6">
    <location>
        <begin position="6"/>
        <end position="25"/>
    </location>
</feature>
<dbReference type="Pfam" id="PF20684">
    <property type="entry name" value="Fung_rhodopsin"/>
    <property type="match status" value="1"/>
</dbReference>
<evidence type="ECO:0000259" key="7">
    <source>
        <dbReference type="Pfam" id="PF20684"/>
    </source>
</evidence>
<keyword evidence="2 6" id="KW-0812">Transmembrane</keyword>
<gene>
    <name evidence="8" type="ORF">IM811_000155</name>
</gene>
<dbReference type="Proteomes" id="UP000616885">
    <property type="component" value="Unassembled WGS sequence"/>
</dbReference>
<sequence length="255" mass="28318">MVTIWQLLYLTCSPIIKISICATLIRLASQRRYTYPLYAVSILATAMSVMGIICVFIQCTPFTASWTGKGKCIPVDVMMIPTYIFSAVNIAIDWTISIIPAFILWNLRIRRNLKLLASGILGIGILASTATIVRMMYVLGYADNSNQLRKIGNIVMFTVVEIGLGILACSLPSLRELRGRSKDKSTRRRDSYGTELLSIGGKRSKPPPIVTTYDYEVTTTIGQGGDGNSDTGFDKDDDSTRRMIYVTRVIQQTYS</sequence>
<comment type="subcellular location">
    <subcellularLocation>
        <location evidence="1">Membrane</location>
        <topology evidence="1">Multi-pass membrane protein</topology>
    </subcellularLocation>
</comment>
<evidence type="ECO:0000256" key="1">
    <source>
        <dbReference type="ARBA" id="ARBA00004141"/>
    </source>
</evidence>
<protein>
    <recommendedName>
        <fullName evidence="7">Rhodopsin domain-containing protein</fullName>
    </recommendedName>
</protein>
<keyword evidence="3 6" id="KW-1133">Transmembrane helix</keyword>
<feature type="domain" description="Rhodopsin" evidence="7">
    <location>
        <begin position="5"/>
        <end position="177"/>
    </location>
</feature>
<dbReference type="AlphaFoldDB" id="A0A8H7NME8"/>
<comment type="similarity">
    <text evidence="5">Belongs to the SAT4 family.</text>
</comment>
<organism evidence="8 9">
    <name type="scientific">Bionectria ochroleuca</name>
    <name type="common">Gliocladium roseum</name>
    <dbReference type="NCBI Taxonomy" id="29856"/>
    <lineage>
        <taxon>Eukaryota</taxon>
        <taxon>Fungi</taxon>
        <taxon>Dikarya</taxon>
        <taxon>Ascomycota</taxon>
        <taxon>Pezizomycotina</taxon>
        <taxon>Sordariomycetes</taxon>
        <taxon>Hypocreomycetidae</taxon>
        <taxon>Hypocreales</taxon>
        <taxon>Bionectriaceae</taxon>
        <taxon>Clonostachys</taxon>
    </lineage>
</organism>
<evidence type="ECO:0000256" key="4">
    <source>
        <dbReference type="ARBA" id="ARBA00023136"/>
    </source>
</evidence>
<evidence type="ECO:0000256" key="6">
    <source>
        <dbReference type="SAM" id="Phobius"/>
    </source>
</evidence>
<evidence type="ECO:0000256" key="5">
    <source>
        <dbReference type="ARBA" id="ARBA00038359"/>
    </source>
</evidence>
<comment type="caution">
    <text evidence="8">The sequence shown here is derived from an EMBL/GenBank/DDBJ whole genome shotgun (WGS) entry which is preliminary data.</text>
</comment>
<feature type="transmembrane region" description="Helical" evidence="6">
    <location>
        <begin position="78"/>
        <end position="103"/>
    </location>
</feature>
<dbReference type="EMBL" id="JADCTT010000001">
    <property type="protein sequence ID" value="KAF9758461.1"/>
    <property type="molecule type" value="Genomic_DNA"/>
</dbReference>
<evidence type="ECO:0000313" key="9">
    <source>
        <dbReference type="Proteomes" id="UP000616885"/>
    </source>
</evidence>
<proteinExistence type="inferred from homology"/>
<evidence type="ECO:0000256" key="3">
    <source>
        <dbReference type="ARBA" id="ARBA00022989"/>
    </source>
</evidence>
<keyword evidence="4 6" id="KW-0472">Membrane</keyword>
<accession>A0A8H7NME8</accession>
<dbReference type="PANTHER" id="PTHR33048">
    <property type="entry name" value="PTH11-LIKE INTEGRAL MEMBRANE PROTEIN (AFU_ORTHOLOGUE AFUA_5G11245)"/>
    <property type="match status" value="1"/>
</dbReference>
<dbReference type="InterPro" id="IPR049326">
    <property type="entry name" value="Rhodopsin_dom_fungi"/>
</dbReference>
<reference evidence="8" key="1">
    <citation type="submission" date="2020-10" db="EMBL/GenBank/DDBJ databases">
        <title>High-Quality Genome Resource of Clonostachys rosea strain S41 by Oxford Nanopore Long-Read Sequencing.</title>
        <authorList>
            <person name="Wang H."/>
        </authorList>
    </citation>
    <scope>NUCLEOTIDE SEQUENCE</scope>
    <source>
        <strain evidence="8">S41</strain>
    </source>
</reference>
<evidence type="ECO:0000256" key="2">
    <source>
        <dbReference type="ARBA" id="ARBA00022692"/>
    </source>
</evidence>